<feature type="region of interest" description="Disordered" evidence="1">
    <location>
        <begin position="30"/>
        <end position="58"/>
    </location>
</feature>
<accession>A0A9D4CP51</accession>
<sequence length="58" mass="6565">MISCEASKERKPERLQQLARYPSAIHALQGIIENHSRENESGSQQSHREEQTGFSAGR</sequence>
<name>A0A9D4CP51_DREPO</name>
<protein>
    <submittedName>
        <fullName evidence="2">Uncharacterized protein</fullName>
    </submittedName>
</protein>
<dbReference type="EMBL" id="JAIWYP010000012">
    <property type="protein sequence ID" value="KAH3727686.1"/>
    <property type="molecule type" value="Genomic_DNA"/>
</dbReference>
<dbReference type="AlphaFoldDB" id="A0A9D4CP51"/>
<keyword evidence="3" id="KW-1185">Reference proteome</keyword>
<dbReference type="Proteomes" id="UP000828390">
    <property type="component" value="Unassembled WGS sequence"/>
</dbReference>
<evidence type="ECO:0000256" key="1">
    <source>
        <dbReference type="SAM" id="MobiDB-lite"/>
    </source>
</evidence>
<evidence type="ECO:0000313" key="3">
    <source>
        <dbReference type="Proteomes" id="UP000828390"/>
    </source>
</evidence>
<feature type="compositionally biased region" description="Basic and acidic residues" evidence="1">
    <location>
        <begin position="34"/>
        <end position="51"/>
    </location>
</feature>
<evidence type="ECO:0000313" key="2">
    <source>
        <dbReference type="EMBL" id="KAH3727686.1"/>
    </source>
</evidence>
<organism evidence="2 3">
    <name type="scientific">Dreissena polymorpha</name>
    <name type="common">Zebra mussel</name>
    <name type="synonym">Mytilus polymorpha</name>
    <dbReference type="NCBI Taxonomy" id="45954"/>
    <lineage>
        <taxon>Eukaryota</taxon>
        <taxon>Metazoa</taxon>
        <taxon>Spiralia</taxon>
        <taxon>Lophotrochozoa</taxon>
        <taxon>Mollusca</taxon>
        <taxon>Bivalvia</taxon>
        <taxon>Autobranchia</taxon>
        <taxon>Heteroconchia</taxon>
        <taxon>Euheterodonta</taxon>
        <taxon>Imparidentia</taxon>
        <taxon>Neoheterodontei</taxon>
        <taxon>Myida</taxon>
        <taxon>Dreissenoidea</taxon>
        <taxon>Dreissenidae</taxon>
        <taxon>Dreissena</taxon>
    </lineage>
</organism>
<comment type="caution">
    <text evidence="2">The sequence shown here is derived from an EMBL/GenBank/DDBJ whole genome shotgun (WGS) entry which is preliminary data.</text>
</comment>
<reference evidence="2" key="1">
    <citation type="journal article" date="2019" name="bioRxiv">
        <title>The Genome of the Zebra Mussel, Dreissena polymorpha: A Resource for Invasive Species Research.</title>
        <authorList>
            <person name="McCartney M.A."/>
            <person name="Auch B."/>
            <person name="Kono T."/>
            <person name="Mallez S."/>
            <person name="Zhang Y."/>
            <person name="Obille A."/>
            <person name="Becker A."/>
            <person name="Abrahante J.E."/>
            <person name="Garbe J."/>
            <person name="Badalamenti J.P."/>
            <person name="Herman A."/>
            <person name="Mangelson H."/>
            <person name="Liachko I."/>
            <person name="Sullivan S."/>
            <person name="Sone E.D."/>
            <person name="Koren S."/>
            <person name="Silverstein K.A.T."/>
            <person name="Beckman K.B."/>
            <person name="Gohl D.M."/>
        </authorList>
    </citation>
    <scope>NUCLEOTIDE SEQUENCE</scope>
    <source>
        <strain evidence="2">Duluth1</strain>
        <tissue evidence="2">Whole animal</tissue>
    </source>
</reference>
<gene>
    <name evidence="2" type="ORF">DPMN_053629</name>
</gene>
<proteinExistence type="predicted"/>
<reference evidence="2" key="2">
    <citation type="submission" date="2020-11" db="EMBL/GenBank/DDBJ databases">
        <authorList>
            <person name="McCartney M.A."/>
            <person name="Auch B."/>
            <person name="Kono T."/>
            <person name="Mallez S."/>
            <person name="Becker A."/>
            <person name="Gohl D.M."/>
            <person name="Silverstein K.A.T."/>
            <person name="Koren S."/>
            <person name="Bechman K.B."/>
            <person name="Herman A."/>
            <person name="Abrahante J.E."/>
            <person name="Garbe J."/>
        </authorList>
    </citation>
    <scope>NUCLEOTIDE SEQUENCE</scope>
    <source>
        <strain evidence="2">Duluth1</strain>
        <tissue evidence="2">Whole animal</tissue>
    </source>
</reference>